<comment type="function">
    <text evidence="2">Recognizes and hydrolyzes the peptide bond at the C-terminal Gly of ubiquitin. Involved in the processing of poly-ubiquitin precursors as well as that of ubiquitinated proteins.</text>
</comment>
<dbReference type="GO" id="GO:0005829">
    <property type="term" value="C:cytosol"/>
    <property type="evidence" value="ECO:0007669"/>
    <property type="project" value="TreeGrafter"/>
</dbReference>
<dbReference type="PROSITE" id="PS00973">
    <property type="entry name" value="USP_2"/>
    <property type="match status" value="1"/>
</dbReference>
<dbReference type="OrthoDB" id="688062at2759"/>
<dbReference type="PROSITE" id="PS00972">
    <property type="entry name" value="USP_1"/>
    <property type="match status" value="1"/>
</dbReference>
<comment type="caution">
    <text evidence="5">The sequence shown here is derived from an EMBL/GenBank/DDBJ whole genome shotgun (WGS) entry which is preliminary data.</text>
</comment>
<dbReference type="PANTHER" id="PTHR24006">
    <property type="entry name" value="UBIQUITIN CARBOXYL-TERMINAL HYDROLASE"/>
    <property type="match status" value="1"/>
</dbReference>
<dbReference type="InterPro" id="IPR050164">
    <property type="entry name" value="Peptidase_C19"/>
</dbReference>
<dbReference type="PROSITE" id="PS50235">
    <property type="entry name" value="USP_3"/>
    <property type="match status" value="1"/>
</dbReference>
<dbReference type="EMBL" id="CM029045">
    <property type="protein sequence ID" value="KAG2596958.1"/>
    <property type="molecule type" value="Genomic_DNA"/>
</dbReference>
<dbReference type="GO" id="GO:0005634">
    <property type="term" value="C:nucleus"/>
    <property type="evidence" value="ECO:0007669"/>
    <property type="project" value="TreeGrafter"/>
</dbReference>
<dbReference type="Proteomes" id="UP000823388">
    <property type="component" value="Chromosome 5K"/>
</dbReference>
<feature type="region of interest" description="Disordered" evidence="3">
    <location>
        <begin position="93"/>
        <end position="117"/>
    </location>
</feature>
<dbReference type="GO" id="GO:0016579">
    <property type="term" value="P:protein deubiquitination"/>
    <property type="evidence" value="ECO:0007669"/>
    <property type="project" value="InterPro"/>
</dbReference>
<dbReference type="GO" id="GO:0006508">
    <property type="term" value="P:proteolysis"/>
    <property type="evidence" value="ECO:0007669"/>
    <property type="project" value="UniProtKB-KW"/>
</dbReference>
<sequence length="674" mass="75769">MLGLAEIRHTGAPQFSVERSFLWTGPAAYKMVGGLTRPRSTPSPISQKKKGKKKEHSVSAPKLLGLAVNAIPAVRRRSAPPHPNRVYAMGKEKGARAAGMDNSLGKAPRLEPTDPIRGDAEEGVIRDASEECEHFHFDTMEMHEFLKKIKSLKRHPECMACKLDTTGGQLTFKKSESRFVMCSGCSQYFCAGLVTNVDRPMGHAQHHRCHQHPVVLWTDQPDAAYCFQCQGSLDLNMIASAARAHVPYIVRGIPNYGNTCFVNALVQCFLALDKLRMLMFEPNALAGSLGVALKDFFVETMAGNDAGVTLNPGRLLGSLGTLKKKYKDRTQDDSHELLIYLRDGLNAEELRKRPPDMPKGVPTVVDSIFQGQLSETLTCKCCSKQSPRPVEPFYDLSLKLPPKGHPTKSIAPPRRSRRERKDIKDLFQQIWKDEHKVDCLPSIEECMEYYFRKEEVIRNCDSCMKDGEPSTSQSKDGGQMVASINESTSVDWDQTERYHHGKAEENRDLFSANDNQYASTQHQYTRMQIELENTAHQVGQSPNKQKGRQADKAIVLSMLPPVLTLHVARFVDKEKRLGHLKFEENLDVGEYVDPRSEDKKDARYRLVGVIEHIGNSLKKGHYVAYVRGSRTGSKQQSSGSSTWFHADDSIIREVSLANVLMCEAYLLFYERIED</sequence>
<dbReference type="EMBL" id="CM029045">
    <property type="protein sequence ID" value="KAG2596957.1"/>
    <property type="molecule type" value="Genomic_DNA"/>
</dbReference>
<dbReference type="EMBL" id="CM029045">
    <property type="protein sequence ID" value="KAG2596959.1"/>
    <property type="molecule type" value="Genomic_DNA"/>
</dbReference>
<evidence type="ECO:0000313" key="6">
    <source>
        <dbReference type="Proteomes" id="UP000823388"/>
    </source>
</evidence>
<keyword evidence="6" id="KW-1185">Reference proteome</keyword>
<evidence type="ECO:0000259" key="4">
    <source>
        <dbReference type="PROSITE" id="PS50235"/>
    </source>
</evidence>
<keyword evidence="2" id="KW-0833">Ubl conjugation pathway</keyword>
<proteinExistence type="inferred from homology"/>
<organism evidence="5 6">
    <name type="scientific">Panicum virgatum</name>
    <name type="common">Blackwell switchgrass</name>
    <dbReference type="NCBI Taxonomy" id="38727"/>
    <lineage>
        <taxon>Eukaryota</taxon>
        <taxon>Viridiplantae</taxon>
        <taxon>Streptophyta</taxon>
        <taxon>Embryophyta</taxon>
        <taxon>Tracheophyta</taxon>
        <taxon>Spermatophyta</taxon>
        <taxon>Magnoliopsida</taxon>
        <taxon>Liliopsida</taxon>
        <taxon>Poales</taxon>
        <taxon>Poaceae</taxon>
        <taxon>PACMAD clade</taxon>
        <taxon>Panicoideae</taxon>
        <taxon>Panicodae</taxon>
        <taxon>Paniceae</taxon>
        <taxon>Panicinae</taxon>
        <taxon>Panicum</taxon>
        <taxon>Panicum sect. Hiantes</taxon>
    </lineage>
</organism>
<dbReference type="GO" id="GO:0004843">
    <property type="term" value="F:cysteine-type deubiquitinase activity"/>
    <property type="evidence" value="ECO:0007669"/>
    <property type="project" value="UniProtKB-UniRule"/>
</dbReference>
<dbReference type="PANTHER" id="PTHR24006:SF807">
    <property type="entry name" value="OS08G0527100 PROTEIN"/>
    <property type="match status" value="1"/>
</dbReference>
<dbReference type="InterPro" id="IPR001394">
    <property type="entry name" value="Peptidase_C19_UCH"/>
</dbReference>
<comment type="catalytic activity">
    <reaction evidence="2">
        <text>Thiol-dependent hydrolysis of ester, thioester, amide, peptide and isopeptide bonds formed by the C-terminal Gly of ubiquitin (a 76-residue protein attached to proteins as an intracellular targeting signal).</text>
        <dbReference type="EC" id="3.4.19.12"/>
    </reaction>
</comment>
<keyword evidence="2" id="KW-0378">Hydrolase</keyword>
<dbReference type="InterPro" id="IPR018200">
    <property type="entry name" value="USP_CS"/>
</dbReference>
<comment type="similarity">
    <text evidence="1 2">Belongs to the peptidase C19 family.</text>
</comment>
<feature type="compositionally biased region" description="Basic and acidic residues" evidence="3">
    <location>
        <begin position="108"/>
        <end position="117"/>
    </location>
</feature>
<dbReference type="Pfam" id="PF00443">
    <property type="entry name" value="UCH"/>
    <property type="match status" value="1"/>
</dbReference>
<feature type="region of interest" description="Disordered" evidence="3">
    <location>
        <begin position="32"/>
        <end position="59"/>
    </location>
</feature>
<gene>
    <name evidence="5" type="ORF">PVAP13_5KG206500</name>
</gene>
<feature type="region of interest" description="Disordered" evidence="3">
    <location>
        <begin position="395"/>
        <end position="419"/>
    </location>
</feature>
<keyword evidence="2" id="KW-0645">Protease</keyword>
<dbReference type="SUPFAM" id="SSF54001">
    <property type="entry name" value="Cysteine proteinases"/>
    <property type="match status" value="1"/>
</dbReference>
<evidence type="ECO:0000313" key="5">
    <source>
        <dbReference type="EMBL" id="KAG2596958.1"/>
    </source>
</evidence>
<dbReference type="InterPro" id="IPR038765">
    <property type="entry name" value="Papain-like_cys_pep_sf"/>
</dbReference>
<dbReference type="Gene3D" id="3.90.70.10">
    <property type="entry name" value="Cysteine proteinases"/>
    <property type="match status" value="1"/>
</dbReference>
<dbReference type="EC" id="3.4.19.12" evidence="2"/>
<keyword evidence="2" id="KW-0788">Thiol protease</keyword>
<dbReference type="InterPro" id="IPR028889">
    <property type="entry name" value="USP"/>
</dbReference>
<feature type="domain" description="USP" evidence="4">
    <location>
        <begin position="251"/>
        <end position="672"/>
    </location>
</feature>
<protein>
    <recommendedName>
        <fullName evidence="2">Ubiquitin carboxyl-terminal hydrolase</fullName>
        <ecNumber evidence="2">3.4.19.12</ecNumber>
    </recommendedName>
</protein>
<accession>A0A8T0SIV8</accession>
<evidence type="ECO:0000256" key="1">
    <source>
        <dbReference type="ARBA" id="ARBA00009085"/>
    </source>
</evidence>
<dbReference type="AlphaFoldDB" id="A0A8T0SIV8"/>
<evidence type="ECO:0000256" key="3">
    <source>
        <dbReference type="SAM" id="MobiDB-lite"/>
    </source>
</evidence>
<evidence type="ECO:0000256" key="2">
    <source>
        <dbReference type="RuleBase" id="RU366025"/>
    </source>
</evidence>
<name>A0A8T0SIV8_PANVG</name>
<reference evidence="5" key="1">
    <citation type="submission" date="2020-05" db="EMBL/GenBank/DDBJ databases">
        <title>WGS assembly of Panicum virgatum.</title>
        <authorList>
            <person name="Lovell J.T."/>
            <person name="Jenkins J."/>
            <person name="Shu S."/>
            <person name="Juenger T.E."/>
            <person name="Schmutz J."/>
        </authorList>
    </citation>
    <scope>NUCLEOTIDE SEQUENCE</scope>
    <source>
        <strain evidence="5">AP13</strain>
    </source>
</reference>